<dbReference type="GO" id="GO:0030170">
    <property type="term" value="F:pyridoxal phosphate binding"/>
    <property type="evidence" value="ECO:0007669"/>
    <property type="project" value="InterPro"/>
</dbReference>
<dbReference type="GO" id="GO:1901605">
    <property type="term" value="P:alpha-amino acid metabolic process"/>
    <property type="evidence" value="ECO:0007669"/>
    <property type="project" value="TreeGrafter"/>
</dbReference>
<dbReference type="FunFam" id="3.90.1150.10:FF:000166">
    <property type="entry name" value="Kynurenine/alpha-aminoadipate aminotransferase, mitochondrial"/>
    <property type="match status" value="1"/>
</dbReference>
<keyword evidence="3" id="KW-0808">Transferase</keyword>
<evidence type="ECO:0000256" key="4">
    <source>
        <dbReference type="ARBA" id="ARBA00022898"/>
    </source>
</evidence>
<dbReference type="AlphaFoldDB" id="A0A0H5RAN3"/>
<evidence type="ECO:0000256" key="2">
    <source>
        <dbReference type="ARBA" id="ARBA00022576"/>
    </source>
</evidence>
<proteinExistence type="predicted"/>
<organism evidence="6">
    <name type="scientific">Spongospora subterranea</name>
    <dbReference type="NCBI Taxonomy" id="70186"/>
    <lineage>
        <taxon>Eukaryota</taxon>
        <taxon>Sar</taxon>
        <taxon>Rhizaria</taxon>
        <taxon>Endomyxa</taxon>
        <taxon>Phytomyxea</taxon>
        <taxon>Plasmodiophorida</taxon>
        <taxon>Plasmodiophoridae</taxon>
        <taxon>Spongospora</taxon>
    </lineage>
</organism>
<dbReference type="SUPFAM" id="SSF53383">
    <property type="entry name" value="PLP-dependent transferases"/>
    <property type="match status" value="1"/>
</dbReference>
<protein>
    <recommendedName>
        <fullName evidence="5">Aminotransferase class I/classII large domain-containing protein</fullName>
    </recommendedName>
</protein>
<evidence type="ECO:0000259" key="5">
    <source>
        <dbReference type="Pfam" id="PF00155"/>
    </source>
</evidence>
<dbReference type="Pfam" id="PF00155">
    <property type="entry name" value="Aminotran_1_2"/>
    <property type="match status" value="1"/>
</dbReference>
<accession>A0A0H5RAN3</accession>
<keyword evidence="4" id="KW-0663">Pyridoxal phosphate</keyword>
<dbReference type="InterPro" id="IPR050859">
    <property type="entry name" value="Class-I_PLP-dep_aminotransf"/>
</dbReference>
<dbReference type="PANTHER" id="PTHR42790:SF19">
    <property type="entry name" value="KYNURENINE_ALPHA-AMINOADIPATE AMINOTRANSFERASE, MITOCHONDRIAL"/>
    <property type="match status" value="1"/>
</dbReference>
<dbReference type="Gene3D" id="3.40.640.10">
    <property type="entry name" value="Type I PLP-dependent aspartate aminotransferase-like (Major domain)"/>
    <property type="match status" value="1"/>
</dbReference>
<sequence>RGSATAIFRGEKRTMDYLARMTRVSRSRQPSAIRKLAPLLSEPGMISLGGGLPNRTLFPFSAMSVRIGDENVTLSPDQLSTALQYSQTPGLPSLLSWIHKLQLAKHGVTIADQRMCCVSGGSQESFSRVVEMLVEPTGTIMVDDPCYSGALAFLQPYCNLVGVRTDANGLDPEHLDELLSGWTRSSPKPRVLYTNTTASNPTGATLSVERRPILYNVAQKHDIIILEDDPYFFLHPNHDSIPSLLSLDSDNRVIRFDSFSKVLSSGIRIGFATGPKPLIERINLHTQAVNLHTSGVSQMLVSVLFDNWGLDGFDDHLKKCAEFYNGQRDYLLESANRHLDGLASWNTPEAGMFLWMKLLNGVSDTKNLIEKKAVDAKVLFVPGQSFTVDNSRSPYIRAAYSTSSRDEMEEAMKRLANLIRAESTH</sequence>
<evidence type="ECO:0000313" key="6">
    <source>
        <dbReference type="EMBL" id="CRZ10712.1"/>
    </source>
</evidence>
<name>A0A0H5RAN3_9EUKA</name>
<dbReference type="CDD" id="cd00609">
    <property type="entry name" value="AAT_like"/>
    <property type="match status" value="1"/>
</dbReference>
<dbReference type="PANTHER" id="PTHR42790">
    <property type="entry name" value="AMINOTRANSFERASE"/>
    <property type="match status" value="1"/>
</dbReference>
<dbReference type="EMBL" id="HACM01010270">
    <property type="protein sequence ID" value="CRZ10712.1"/>
    <property type="molecule type" value="Transcribed_RNA"/>
</dbReference>
<dbReference type="GO" id="GO:0008483">
    <property type="term" value="F:transaminase activity"/>
    <property type="evidence" value="ECO:0007669"/>
    <property type="project" value="UniProtKB-KW"/>
</dbReference>
<feature type="non-terminal residue" evidence="6">
    <location>
        <position position="1"/>
    </location>
</feature>
<dbReference type="InterPro" id="IPR015424">
    <property type="entry name" value="PyrdxlP-dep_Trfase"/>
</dbReference>
<reference evidence="6" key="1">
    <citation type="submission" date="2015-04" db="EMBL/GenBank/DDBJ databases">
        <title>The genome sequence of the plant pathogenic Rhizarian Plasmodiophora brassicae reveals insights in its biotrophic life cycle and the origin of chitin synthesis.</title>
        <authorList>
            <person name="Schwelm A."/>
            <person name="Fogelqvist J."/>
            <person name="Knaust A."/>
            <person name="Julke S."/>
            <person name="Lilja T."/>
            <person name="Dhandapani V."/>
            <person name="Bonilla-Rosso G."/>
            <person name="Karlsson M."/>
            <person name="Shevchenko A."/>
            <person name="Choi S.R."/>
            <person name="Kim H.G."/>
            <person name="Park J.Y."/>
            <person name="Lim Y.P."/>
            <person name="Ludwig-Muller J."/>
            <person name="Dixelius C."/>
        </authorList>
    </citation>
    <scope>NUCLEOTIDE SEQUENCE</scope>
    <source>
        <tissue evidence="6">Potato root galls</tissue>
    </source>
</reference>
<feature type="domain" description="Aminotransferase class I/classII large" evidence="5">
    <location>
        <begin position="80"/>
        <end position="415"/>
    </location>
</feature>
<comment type="cofactor">
    <cofactor evidence="1">
        <name>pyridoxal 5'-phosphate</name>
        <dbReference type="ChEBI" id="CHEBI:597326"/>
    </cofactor>
</comment>
<dbReference type="InterPro" id="IPR015421">
    <property type="entry name" value="PyrdxlP-dep_Trfase_major"/>
</dbReference>
<keyword evidence="2" id="KW-0032">Aminotransferase</keyword>
<evidence type="ECO:0000256" key="3">
    <source>
        <dbReference type="ARBA" id="ARBA00022679"/>
    </source>
</evidence>
<dbReference type="InterPro" id="IPR004839">
    <property type="entry name" value="Aminotransferase_I/II_large"/>
</dbReference>
<evidence type="ECO:0000256" key="1">
    <source>
        <dbReference type="ARBA" id="ARBA00001933"/>
    </source>
</evidence>